<dbReference type="InterPro" id="IPR003752">
    <property type="entry name" value="DiS_bond_form_DsbB/BdbC"/>
</dbReference>
<accession>A0ABQ1QL69</accession>
<protein>
    <submittedName>
        <fullName evidence="6">Dihydroneopterin aldolase</fullName>
    </submittedName>
</protein>
<organism evidence="6 7">
    <name type="scientific">Sinisalibacter lacisalsi</name>
    <dbReference type="NCBI Taxonomy" id="1526570"/>
    <lineage>
        <taxon>Bacteria</taxon>
        <taxon>Pseudomonadati</taxon>
        <taxon>Pseudomonadota</taxon>
        <taxon>Alphaproteobacteria</taxon>
        <taxon>Rhodobacterales</taxon>
        <taxon>Roseobacteraceae</taxon>
        <taxon>Sinisalibacter</taxon>
    </lineage>
</organism>
<dbReference type="EMBL" id="BMGI01000002">
    <property type="protein sequence ID" value="GGD32714.1"/>
    <property type="molecule type" value="Genomic_DNA"/>
</dbReference>
<evidence type="ECO:0000256" key="2">
    <source>
        <dbReference type="ARBA" id="ARBA00022692"/>
    </source>
</evidence>
<reference evidence="7" key="1">
    <citation type="journal article" date="2019" name="Int. J. Syst. Evol. Microbiol.">
        <title>The Global Catalogue of Microorganisms (GCM) 10K type strain sequencing project: providing services to taxonomists for standard genome sequencing and annotation.</title>
        <authorList>
            <consortium name="The Broad Institute Genomics Platform"/>
            <consortium name="The Broad Institute Genome Sequencing Center for Infectious Disease"/>
            <person name="Wu L."/>
            <person name="Ma J."/>
        </authorList>
    </citation>
    <scope>NUCLEOTIDE SEQUENCE [LARGE SCALE GENOMIC DNA]</scope>
    <source>
        <strain evidence="7">CGMCC 1.12922</strain>
    </source>
</reference>
<evidence type="ECO:0000313" key="6">
    <source>
        <dbReference type="EMBL" id="GGD32714.1"/>
    </source>
</evidence>
<dbReference type="SUPFAM" id="SSF158442">
    <property type="entry name" value="DsbB-like"/>
    <property type="match status" value="1"/>
</dbReference>
<evidence type="ECO:0000256" key="1">
    <source>
        <dbReference type="ARBA" id="ARBA00004141"/>
    </source>
</evidence>
<keyword evidence="7" id="KW-1185">Reference proteome</keyword>
<keyword evidence="2 5" id="KW-0812">Transmembrane</keyword>
<dbReference type="Gene3D" id="1.20.1550.10">
    <property type="entry name" value="DsbB-like"/>
    <property type="match status" value="1"/>
</dbReference>
<dbReference type="RefSeq" id="WP_188527115.1">
    <property type="nucleotide sequence ID" value="NZ_BMGI01000002.1"/>
</dbReference>
<feature type="transmembrane region" description="Helical" evidence="5">
    <location>
        <begin position="41"/>
        <end position="57"/>
    </location>
</feature>
<sequence>MTTLTSRQLILAATLFSVVSSLGAWGFQALGYEPCQLCYTQRYPHYAAVVIGALALATGWHRLAWAGALAALATSAVGFYHSGVERKWWPGPASCSGGGDISGLSPEDLLAQLTATDFVPCDEIPWRLSDAIPWQGLDITMANLNAVGALVAAFVWIAAARRA</sequence>
<evidence type="ECO:0000256" key="3">
    <source>
        <dbReference type="ARBA" id="ARBA00022989"/>
    </source>
</evidence>
<keyword evidence="3 5" id="KW-1133">Transmembrane helix</keyword>
<comment type="caution">
    <text evidence="6">The sequence shown here is derived from an EMBL/GenBank/DDBJ whole genome shotgun (WGS) entry which is preliminary data.</text>
</comment>
<evidence type="ECO:0000256" key="5">
    <source>
        <dbReference type="SAM" id="Phobius"/>
    </source>
</evidence>
<keyword evidence="4 5" id="KW-0472">Membrane</keyword>
<name>A0ABQ1QL69_9RHOB</name>
<dbReference type="Proteomes" id="UP000617355">
    <property type="component" value="Unassembled WGS sequence"/>
</dbReference>
<proteinExistence type="predicted"/>
<dbReference type="InterPro" id="IPR023380">
    <property type="entry name" value="DsbB-like_sf"/>
</dbReference>
<feature type="transmembrane region" description="Helical" evidence="5">
    <location>
        <begin position="139"/>
        <end position="159"/>
    </location>
</feature>
<comment type="subcellular location">
    <subcellularLocation>
        <location evidence="1">Membrane</location>
        <topology evidence="1">Multi-pass membrane protein</topology>
    </subcellularLocation>
</comment>
<dbReference type="InterPro" id="IPR024199">
    <property type="entry name" value="Uncharacterised_DsbB"/>
</dbReference>
<evidence type="ECO:0000313" key="7">
    <source>
        <dbReference type="Proteomes" id="UP000617355"/>
    </source>
</evidence>
<dbReference type="PIRSF" id="PIRSF033913">
    <property type="entry name" value="S-S_format_DsbB"/>
    <property type="match status" value="1"/>
</dbReference>
<gene>
    <name evidence="6" type="ORF">GCM10011358_16080</name>
</gene>
<dbReference type="Pfam" id="PF02600">
    <property type="entry name" value="DsbB"/>
    <property type="match status" value="1"/>
</dbReference>
<evidence type="ECO:0000256" key="4">
    <source>
        <dbReference type="ARBA" id="ARBA00023136"/>
    </source>
</evidence>